<dbReference type="Proteomes" id="UP000545507">
    <property type="component" value="Unassembled WGS sequence"/>
</dbReference>
<evidence type="ECO:0000313" key="2">
    <source>
        <dbReference type="EMBL" id="NWF45615.1"/>
    </source>
</evidence>
<dbReference type="PRINTS" id="PR00420">
    <property type="entry name" value="RNGMNOXGNASE"/>
</dbReference>
<dbReference type="Gene3D" id="3.30.9.40">
    <property type="match status" value="1"/>
</dbReference>
<sequence>MRKIMIVGAGQAGLQLGISLLQRGYRVSITSNRTPEDLRTGKVLSSQCMFHDSLQLERDRGLNFWEQDCPPVEGISFTVPHPELPGEKAMSWGHRLDHKAQSVDQRVKVPGWMAEFSRLGGELLMHEAVMDDLERWTQDHDLVIVAAGKGAIAQMFQRDASRSPYDKPQRALALTYVHGMAPRPEYSAVNFNLIPGVGEYFVFPALTVSGPCEIMVFEGVPGGPMDCWADVATPAQHLARSKEILTKFLPWEAARCTQVELTDANGILAGRFAPTVRQPVGQLPCGRVVMGMADAVMLNDPITGQGSNNAAKFANAMERAIVAHGDRPFDATFMQQTFEDFWASYGHFATDWTNALLSPPPPHVLKVLGAACGEPRVARRIANGFNNPTDFVNFFMTPDKVDAYLEAVPA</sequence>
<protein>
    <submittedName>
        <fullName evidence="2">FAD-binding oxidoreductase</fullName>
    </submittedName>
</protein>
<dbReference type="Gene3D" id="3.50.50.60">
    <property type="entry name" value="FAD/NAD(P)-binding domain"/>
    <property type="match status" value="2"/>
</dbReference>
<dbReference type="EMBL" id="VYGV01000007">
    <property type="protein sequence ID" value="NWF45615.1"/>
    <property type="molecule type" value="Genomic_DNA"/>
</dbReference>
<comment type="caution">
    <text evidence="2">The sequence shown here is derived from an EMBL/GenBank/DDBJ whole genome shotgun (WGS) entry which is preliminary data.</text>
</comment>
<dbReference type="Pfam" id="PF17885">
    <property type="entry name" value="Smoa_sbd"/>
    <property type="match status" value="1"/>
</dbReference>
<dbReference type="RefSeq" id="WP_177135521.1">
    <property type="nucleotide sequence ID" value="NZ_VYGV01000007.1"/>
</dbReference>
<accession>A0A7Y8KWK7</accession>
<dbReference type="InterPro" id="IPR041654">
    <property type="entry name" value="StyA_sbd"/>
</dbReference>
<name>A0A7Y8KWK7_9BURK</name>
<keyword evidence="3" id="KW-1185">Reference proteome</keyword>
<dbReference type="SUPFAM" id="SSF51905">
    <property type="entry name" value="FAD/NAD(P)-binding domain"/>
    <property type="match status" value="1"/>
</dbReference>
<reference evidence="2 3" key="1">
    <citation type="submission" date="2019-09" db="EMBL/GenBank/DDBJ databases">
        <title>Hydrogenophaga aromatica sp. nov., isolated from a para-xylene-degrading enrichment culture.</title>
        <authorList>
            <person name="Tancsics A."/>
            <person name="Banerjee S."/>
        </authorList>
    </citation>
    <scope>NUCLEOTIDE SEQUENCE [LARGE SCALE GENOMIC DNA]</scope>
    <source>
        <strain evidence="2 3">D2P1</strain>
    </source>
</reference>
<dbReference type="AlphaFoldDB" id="A0A7Y8KWK7"/>
<evidence type="ECO:0000313" key="3">
    <source>
        <dbReference type="Proteomes" id="UP000545507"/>
    </source>
</evidence>
<evidence type="ECO:0000259" key="1">
    <source>
        <dbReference type="Pfam" id="PF17885"/>
    </source>
</evidence>
<proteinExistence type="predicted"/>
<gene>
    <name evidence="2" type="ORF">F3K02_10195</name>
</gene>
<dbReference type="InterPro" id="IPR036188">
    <property type="entry name" value="FAD/NAD-bd_sf"/>
</dbReference>
<feature type="domain" description="Styrene monooxygenase StyA putative substrate binding" evidence="1">
    <location>
        <begin position="148"/>
        <end position="255"/>
    </location>
</feature>
<organism evidence="2 3">
    <name type="scientific">Hydrogenophaga aromaticivorans</name>
    <dbReference type="NCBI Taxonomy" id="2610898"/>
    <lineage>
        <taxon>Bacteria</taxon>
        <taxon>Pseudomonadati</taxon>
        <taxon>Pseudomonadota</taxon>
        <taxon>Betaproteobacteria</taxon>
        <taxon>Burkholderiales</taxon>
        <taxon>Comamonadaceae</taxon>
        <taxon>Hydrogenophaga</taxon>
    </lineage>
</organism>